<keyword evidence="8" id="KW-1185">Reference proteome</keyword>
<dbReference type="HAMAP" id="MF_00074">
    <property type="entry name" value="16SrRNA_methyltr_G"/>
    <property type="match status" value="1"/>
</dbReference>
<dbReference type="Proteomes" id="UP000182840">
    <property type="component" value="Chromosome"/>
</dbReference>
<gene>
    <name evidence="6" type="primary">rsmG</name>
    <name evidence="7" type="ORF">BSQ44_01890</name>
</gene>
<comment type="caution">
    <text evidence="6">Lacks conserved residue(s) required for the propagation of feature annotation.</text>
</comment>
<dbReference type="KEGG" id="meso:BSQ44_01890"/>
<dbReference type="NCBIfam" id="TIGR00138">
    <property type="entry name" value="rsmG_gidB"/>
    <property type="match status" value="1"/>
</dbReference>
<feature type="binding site" evidence="6">
    <location>
        <position position="81"/>
    </location>
    <ligand>
        <name>S-adenosyl-L-methionine</name>
        <dbReference type="ChEBI" id="CHEBI:59789"/>
    </ligand>
</feature>
<dbReference type="OrthoDB" id="9808773at2"/>
<keyword evidence="5 6" id="KW-0949">S-adenosyl-L-methionine</keyword>
<evidence type="ECO:0000256" key="4">
    <source>
        <dbReference type="ARBA" id="ARBA00022679"/>
    </source>
</evidence>
<evidence type="ECO:0000256" key="3">
    <source>
        <dbReference type="ARBA" id="ARBA00022603"/>
    </source>
</evidence>
<dbReference type="PIRSF" id="PIRSF003078">
    <property type="entry name" value="GidB"/>
    <property type="match status" value="1"/>
</dbReference>
<keyword evidence="1 6" id="KW-0963">Cytoplasm</keyword>
<comment type="catalytic activity">
    <reaction evidence="6">
        <text>guanosine(527) in 16S rRNA + S-adenosyl-L-methionine = N(7)-methylguanosine(527) in 16S rRNA + S-adenosyl-L-homocysteine</text>
        <dbReference type="Rhea" id="RHEA:42732"/>
        <dbReference type="Rhea" id="RHEA-COMP:10209"/>
        <dbReference type="Rhea" id="RHEA-COMP:10210"/>
        <dbReference type="ChEBI" id="CHEBI:57856"/>
        <dbReference type="ChEBI" id="CHEBI:59789"/>
        <dbReference type="ChEBI" id="CHEBI:74269"/>
        <dbReference type="ChEBI" id="CHEBI:74480"/>
        <dbReference type="EC" id="2.1.1.170"/>
    </reaction>
</comment>
<dbReference type="RefSeq" id="WP_072601682.1">
    <property type="nucleotide sequence ID" value="NZ_CP018171.1"/>
</dbReference>
<evidence type="ECO:0000256" key="6">
    <source>
        <dbReference type="HAMAP-Rule" id="MF_00074"/>
    </source>
</evidence>
<dbReference type="STRING" id="1670800.BSQ44_01890"/>
<dbReference type="PANTHER" id="PTHR31760:SF0">
    <property type="entry name" value="S-ADENOSYL-L-METHIONINE-DEPENDENT METHYLTRANSFERASES SUPERFAMILY PROTEIN"/>
    <property type="match status" value="1"/>
</dbReference>
<protein>
    <recommendedName>
        <fullName evidence="6">Ribosomal RNA small subunit methyltransferase G</fullName>
        <ecNumber evidence="6">2.1.1.170</ecNumber>
    </recommendedName>
    <alternativeName>
        <fullName evidence="6">16S rRNA 7-methylguanosine methyltransferase</fullName>
        <shortName evidence="6">16S rRNA m7G methyltransferase</shortName>
    </alternativeName>
</protein>
<keyword evidence="2 6" id="KW-0698">rRNA processing</keyword>
<evidence type="ECO:0000256" key="5">
    <source>
        <dbReference type="ARBA" id="ARBA00022691"/>
    </source>
</evidence>
<feature type="binding site" evidence="6">
    <location>
        <position position="76"/>
    </location>
    <ligand>
        <name>S-adenosyl-L-methionine</name>
        <dbReference type="ChEBI" id="CHEBI:59789"/>
    </ligand>
</feature>
<evidence type="ECO:0000313" key="8">
    <source>
        <dbReference type="Proteomes" id="UP000182840"/>
    </source>
</evidence>
<dbReference type="Gene3D" id="3.40.50.150">
    <property type="entry name" value="Vaccinia Virus protein VP39"/>
    <property type="match status" value="1"/>
</dbReference>
<sequence length="213" mass="23430">MIGDRYASLQAVAGVVSRETFERLEAFEGIFLRWAARINLSAPSTLNDLWTRHILDSAQLAGITKEGPISHWVDIGTGGGFPGAVLAILAEEQKTRSLSLVESNGKKAAFLRSALADLAPRAEIICERAEDYIAEHPAPQAMSARALANLSSLVSLSEPWLARETIGYFHKGRDYRGELQLAHDTWNLDLIQHQSAVDVESVILEIRSVRRKG</sequence>
<feature type="binding site" evidence="6">
    <location>
        <begin position="129"/>
        <end position="130"/>
    </location>
    <ligand>
        <name>S-adenosyl-L-methionine</name>
        <dbReference type="ChEBI" id="CHEBI:59789"/>
    </ligand>
</feature>
<evidence type="ECO:0000313" key="7">
    <source>
        <dbReference type="EMBL" id="APH70269.1"/>
    </source>
</evidence>
<dbReference type="SUPFAM" id="SSF53335">
    <property type="entry name" value="S-adenosyl-L-methionine-dependent methyltransferases"/>
    <property type="match status" value="1"/>
</dbReference>
<evidence type="ECO:0000256" key="2">
    <source>
        <dbReference type="ARBA" id="ARBA00022552"/>
    </source>
</evidence>
<dbReference type="AlphaFoldDB" id="A0A1L3SLI4"/>
<comment type="similarity">
    <text evidence="6">Belongs to the methyltransferase superfamily. RNA methyltransferase RsmG family.</text>
</comment>
<dbReference type="InterPro" id="IPR029063">
    <property type="entry name" value="SAM-dependent_MTases_sf"/>
</dbReference>
<comment type="subcellular location">
    <subcellularLocation>
        <location evidence="6">Cytoplasm</location>
    </subcellularLocation>
</comment>
<proteinExistence type="inferred from homology"/>
<evidence type="ECO:0000256" key="1">
    <source>
        <dbReference type="ARBA" id="ARBA00022490"/>
    </source>
</evidence>
<keyword evidence="3 6" id="KW-0489">Methyltransferase</keyword>
<dbReference type="PANTHER" id="PTHR31760">
    <property type="entry name" value="S-ADENOSYL-L-METHIONINE-DEPENDENT METHYLTRANSFERASES SUPERFAMILY PROTEIN"/>
    <property type="match status" value="1"/>
</dbReference>
<dbReference type="EMBL" id="CP018171">
    <property type="protein sequence ID" value="APH70269.1"/>
    <property type="molecule type" value="Genomic_DNA"/>
</dbReference>
<keyword evidence="4 6" id="KW-0808">Transferase</keyword>
<dbReference type="InterPro" id="IPR003682">
    <property type="entry name" value="rRNA_ssu_MeTfrase_G"/>
</dbReference>
<feature type="binding site" evidence="6">
    <location>
        <position position="145"/>
    </location>
    <ligand>
        <name>S-adenosyl-L-methionine</name>
        <dbReference type="ChEBI" id="CHEBI:59789"/>
    </ligand>
</feature>
<organism evidence="7 8">
    <name type="scientific">Aquibium oceanicum</name>
    <dbReference type="NCBI Taxonomy" id="1670800"/>
    <lineage>
        <taxon>Bacteria</taxon>
        <taxon>Pseudomonadati</taxon>
        <taxon>Pseudomonadota</taxon>
        <taxon>Alphaproteobacteria</taxon>
        <taxon>Hyphomicrobiales</taxon>
        <taxon>Phyllobacteriaceae</taxon>
        <taxon>Aquibium</taxon>
    </lineage>
</organism>
<dbReference type="EC" id="2.1.1.170" evidence="6"/>
<reference evidence="8" key="1">
    <citation type="submission" date="2016-11" db="EMBL/GenBank/DDBJ databases">
        <title>Mesorhizobium oceanicum sp. nov., isolated from deep seawater in South China Sea.</title>
        <authorList>
            <person name="Fu G.-Y."/>
        </authorList>
    </citation>
    <scope>NUCLEOTIDE SEQUENCE [LARGE SCALE GENOMIC DNA]</scope>
    <source>
        <strain evidence="8">B7</strain>
    </source>
</reference>
<accession>A0A1L3SLI4</accession>
<dbReference type="GO" id="GO:0070043">
    <property type="term" value="F:rRNA (guanine-N7-)-methyltransferase activity"/>
    <property type="evidence" value="ECO:0007669"/>
    <property type="project" value="UniProtKB-UniRule"/>
</dbReference>
<name>A0A1L3SLI4_9HYPH</name>
<dbReference type="GO" id="GO:0005829">
    <property type="term" value="C:cytosol"/>
    <property type="evidence" value="ECO:0007669"/>
    <property type="project" value="TreeGrafter"/>
</dbReference>
<dbReference type="Pfam" id="PF02527">
    <property type="entry name" value="GidB"/>
    <property type="match status" value="1"/>
</dbReference>
<comment type="function">
    <text evidence="6">Specifically methylates the N7 position of guanine in position 527 of 16S rRNA.</text>
</comment>